<reference evidence="3" key="2">
    <citation type="submission" date="2022-01" db="EMBL/GenBank/DDBJ databases">
        <authorList>
            <person name="Yamashiro T."/>
            <person name="Shiraishi A."/>
            <person name="Satake H."/>
            <person name="Nakayama K."/>
        </authorList>
    </citation>
    <scope>NUCLEOTIDE SEQUENCE</scope>
</reference>
<dbReference type="Pfam" id="PF14529">
    <property type="entry name" value="Exo_endo_phos_2"/>
    <property type="match status" value="1"/>
</dbReference>
<sequence>MQDVTSTIYITNFPTSVGSKDLWNHCNKHETVADVYIARKLSKLWLAHSNPKHSYVNVLNGNGPTNLASHPKNILKSVSLDESDLIDTSGIRNVLLAKVRDVNLIPNINIVLNKEGFYNFQCKYIGGMWLWIEFDTYEACLKLQSNKEMSWYFTLLKHLHHSFVLDERVAWIEIGGLPLNAWTPKAFKKIADSWGTPLFVDDDPKETVSTGRVCIKTKIHGQVNDYCKVVVLGKSYNVYVKEFAGWAPDIKATDSISCSNSEMGNSDKHEDNLNDNDLLDKEEGEIPNNNVNEEEEYVKNTQWTDRDTNSGKEQDNFPTEHLHSPKDKIEAQKEDSNSISKPPGFEAYNSNGKPFSSDGNHQSSKQPSHFSSAPVKSSRISKSQNKSFGNHGSMIEAFVSHIEMGKVLGYDMEGANKCKAIAKLCNKHKVSFLGIQETHSINLDPFKVKCIWGNFQFDYVERPANGRSGGIVSIWDPNAFSKINEFHYENFLVVEGNWIASHIHCYMINVYAPQDDGKKETLWNEITEFMNVNRGHHLIFGDFNVVRYASERLGTVFNHASANVFNQFIRDAQLWDIPLGGHLFTRINKHGDKLSKLDRFLTSDSFAPLLQKFSGQVLDCHISDHRPILLSPVSVDFGPTPFKFYNSWLLDKNLHSTISDFWENFAPTNCANPIISFKNKMKALKIVIKDWSLNRKDSQNREKEDLNKKIKDFDASIATRYADLSVDAQRSSWIDSLRAIELKENMDFSQKAKIKWGIEADENSKFFHAIVNQKRRYLSIQGIKIEGHWIEDPLGIKDAFLTFYEQKFQKVEVVKIVNRSPFYKTLNIDQNTYLASSVSEAEIRDAIWDCGSDKSPGPDGFTFAFYKDFWNVIKSDVMDFVHHFFNNGILPRGCNTSFITLIPKVPSPMVISDFRPISLIGAQYKIIAKVLANRLARVIDSVISHEQSAFIKQRQILDGPLMVNEVIQWCKRKKSKLMVFKIDFEKAFDTISWDFLLQVMHFMGFSESWIKWILGCLHSASSSILINGSPTREFNIHRGLRQGDPLSPFLFIIAMEGLHVAIEDAVTAGLYKGFKINTLNLSYLFFADDALLIGDWSRNNIKSLVSILECFHQVYGLKINYHKSKLFGIGVPFDEVGLLASSTGCNALESPFSYLGLPIDCNMALVKSWDPISDKFSKCLSKWKASLLSIGGRKLEFLRSNFFWGSDDNSKKIPWISWNLALASKEKGGLGIGSLYALNHALIQIWRWRFLNNPHALWTRLIVAIHGPNEDSSSFFSHIKGTSSLKHQYPRLFRLALNKDCLVRDCWNNGWHFEWSRNISNGTNANLLASLHCNLSDISFNDSEDTWVWSSGNSLFSVKNACCQIDDGFLPDDGFETRWNRFLPKKINIFIWRTLQDRLPSRWNLSRRGIKVASITCPICDNGIDTSYHSLWVCSLATTVWIRVFNWLDLHPPSIPNLLGLYTWLDDLHMSSNKKAILEVVCGVVLWSLWNFRNEMIFGINQPKRSILFDKIVEFSFRWYSTRNKLSSISWNNWIQNPLEVFSL</sequence>
<dbReference type="SUPFAM" id="SSF56219">
    <property type="entry name" value="DNase I-like"/>
    <property type="match status" value="1"/>
</dbReference>
<keyword evidence="3" id="KW-0695">RNA-directed DNA polymerase</keyword>
<feature type="compositionally biased region" description="Basic and acidic residues" evidence="1">
    <location>
        <begin position="304"/>
        <end position="336"/>
    </location>
</feature>
<dbReference type="CDD" id="cd01650">
    <property type="entry name" value="RT_nLTR_like"/>
    <property type="match status" value="1"/>
</dbReference>
<feature type="region of interest" description="Disordered" evidence="1">
    <location>
        <begin position="257"/>
        <end position="388"/>
    </location>
</feature>
<name>A0ABQ5E5X3_9ASTR</name>
<keyword evidence="3" id="KW-0808">Transferase</keyword>
<keyword evidence="3" id="KW-0548">Nucleotidyltransferase</keyword>
<dbReference type="Gene3D" id="3.60.10.10">
    <property type="entry name" value="Endonuclease/exonuclease/phosphatase"/>
    <property type="match status" value="1"/>
</dbReference>
<evidence type="ECO:0000256" key="1">
    <source>
        <dbReference type="SAM" id="MobiDB-lite"/>
    </source>
</evidence>
<gene>
    <name evidence="3" type="ORF">Tco_0954993</name>
</gene>
<dbReference type="PROSITE" id="PS50878">
    <property type="entry name" value="RT_POL"/>
    <property type="match status" value="1"/>
</dbReference>
<accession>A0ABQ5E5X3</accession>
<proteinExistence type="predicted"/>
<dbReference type="EMBL" id="BQNB010015971">
    <property type="protein sequence ID" value="GJT46278.1"/>
    <property type="molecule type" value="Genomic_DNA"/>
</dbReference>
<keyword evidence="4" id="KW-1185">Reference proteome</keyword>
<evidence type="ECO:0000313" key="4">
    <source>
        <dbReference type="Proteomes" id="UP001151760"/>
    </source>
</evidence>
<dbReference type="SUPFAM" id="SSF56672">
    <property type="entry name" value="DNA/RNA polymerases"/>
    <property type="match status" value="1"/>
</dbReference>
<dbReference type="InterPro" id="IPR000477">
    <property type="entry name" value="RT_dom"/>
</dbReference>
<evidence type="ECO:0000313" key="3">
    <source>
        <dbReference type="EMBL" id="GJT46278.1"/>
    </source>
</evidence>
<dbReference type="InterPro" id="IPR005135">
    <property type="entry name" value="Endo/exonuclease/phosphatase"/>
</dbReference>
<dbReference type="InterPro" id="IPR043502">
    <property type="entry name" value="DNA/RNA_pol_sf"/>
</dbReference>
<dbReference type="InterPro" id="IPR026960">
    <property type="entry name" value="RVT-Znf"/>
</dbReference>
<dbReference type="GO" id="GO:0003964">
    <property type="term" value="F:RNA-directed DNA polymerase activity"/>
    <property type="evidence" value="ECO:0007669"/>
    <property type="project" value="UniProtKB-KW"/>
</dbReference>
<dbReference type="PANTHER" id="PTHR33116">
    <property type="entry name" value="REVERSE TRANSCRIPTASE ZINC-BINDING DOMAIN-CONTAINING PROTEIN-RELATED-RELATED"/>
    <property type="match status" value="1"/>
</dbReference>
<dbReference type="Proteomes" id="UP001151760">
    <property type="component" value="Unassembled WGS sequence"/>
</dbReference>
<comment type="caution">
    <text evidence="3">The sequence shown here is derived from an EMBL/GenBank/DDBJ whole genome shotgun (WGS) entry which is preliminary data.</text>
</comment>
<feature type="domain" description="Reverse transcriptase" evidence="2">
    <location>
        <begin position="883"/>
        <end position="1159"/>
    </location>
</feature>
<dbReference type="Pfam" id="PF13966">
    <property type="entry name" value="zf-RVT"/>
    <property type="match status" value="1"/>
</dbReference>
<dbReference type="PANTHER" id="PTHR33116:SF79">
    <property type="entry name" value="REVERSE TRANSCRIPTASE DOMAIN, ZINC FINGER, CCHC-TYPE-RELATED"/>
    <property type="match status" value="1"/>
</dbReference>
<evidence type="ECO:0000259" key="2">
    <source>
        <dbReference type="PROSITE" id="PS50878"/>
    </source>
</evidence>
<reference evidence="3" key="1">
    <citation type="journal article" date="2022" name="Int. J. Mol. Sci.">
        <title>Draft Genome of Tanacetum Coccineum: Genomic Comparison of Closely Related Tanacetum-Family Plants.</title>
        <authorList>
            <person name="Yamashiro T."/>
            <person name="Shiraishi A."/>
            <person name="Nakayama K."/>
            <person name="Satake H."/>
        </authorList>
    </citation>
    <scope>NUCLEOTIDE SEQUENCE</scope>
</reference>
<feature type="compositionally biased region" description="Polar residues" evidence="1">
    <location>
        <begin position="348"/>
        <end position="388"/>
    </location>
</feature>
<dbReference type="Pfam" id="PF00078">
    <property type="entry name" value="RVT_1"/>
    <property type="match status" value="1"/>
</dbReference>
<dbReference type="InterPro" id="IPR036691">
    <property type="entry name" value="Endo/exonu/phosph_ase_sf"/>
</dbReference>
<protein>
    <submittedName>
        <fullName evidence="3">RNA-directed DNA polymerase, eukaryota, reverse transcriptase zinc-binding domain protein</fullName>
    </submittedName>
</protein>
<organism evidence="3 4">
    <name type="scientific">Tanacetum coccineum</name>
    <dbReference type="NCBI Taxonomy" id="301880"/>
    <lineage>
        <taxon>Eukaryota</taxon>
        <taxon>Viridiplantae</taxon>
        <taxon>Streptophyta</taxon>
        <taxon>Embryophyta</taxon>
        <taxon>Tracheophyta</taxon>
        <taxon>Spermatophyta</taxon>
        <taxon>Magnoliopsida</taxon>
        <taxon>eudicotyledons</taxon>
        <taxon>Gunneridae</taxon>
        <taxon>Pentapetalae</taxon>
        <taxon>asterids</taxon>
        <taxon>campanulids</taxon>
        <taxon>Asterales</taxon>
        <taxon>Asteraceae</taxon>
        <taxon>Asteroideae</taxon>
        <taxon>Anthemideae</taxon>
        <taxon>Anthemidinae</taxon>
        <taxon>Tanacetum</taxon>
    </lineage>
</organism>